<sequence length="104" mass="12063">MVVRRRRFRVILFSLAAYAMAGGLVAYFLHNARIGNRGLDAKQILKIQIFELNKELDSTRAETKEWERRLALLRAEHVDRDLLEERARILLGRVHKNDVVVVGP</sequence>
<gene>
    <name evidence="2" type="ORF">EV668_2068</name>
</gene>
<proteinExistence type="predicted"/>
<protein>
    <submittedName>
        <fullName evidence="2">Cell division protein FtsB</fullName>
    </submittedName>
</protein>
<keyword evidence="2" id="KW-0132">Cell division</keyword>
<reference evidence="2 3" key="1">
    <citation type="submission" date="2019-03" db="EMBL/GenBank/DDBJ databases">
        <title>Genomic Encyclopedia of Type Strains, Phase IV (KMG-IV): sequencing the most valuable type-strain genomes for metagenomic binning, comparative biology and taxonomic classification.</title>
        <authorList>
            <person name="Goeker M."/>
        </authorList>
    </citation>
    <scope>NUCLEOTIDE SEQUENCE [LARGE SCALE GENOMIC DNA]</scope>
    <source>
        <strain evidence="2 3">DSM 25903</strain>
    </source>
</reference>
<keyword evidence="2" id="KW-0131">Cell cycle</keyword>
<organism evidence="2 3">
    <name type="scientific">Enterovirga rhinocerotis</name>
    <dbReference type="NCBI Taxonomy" id="1339210"/>
    <lineage>
        <taxon>Bacteria</taxon>
        <taxon>Pseudomonadati</taxon>
        <taxon>Pseudomonadota</taxon>
        <taxon>Alphaproteobacteria</taxon>
        <taxon>Hyphomicrobiales</taxon>
        <taxon>Methylobacteriaceae</taxon>
        <taxon>Enterovirga</taxon>
    </lineage>
</organism>
<dbReference type="RefSeq" id="WP_133769638.1">
    <property type="nucleotide sequence ID" value="NZ_SNZR01000011.1"/>
</dbReference>
<name>A0A4V3DZ65_9HYPH</name>
<dbReference type="AlphaFoldDB" id="A0A4V3DZ65"/>
<keyword evidence="3" id="KW-1185">Reference proteome</keyword>
<dbReference type="Pfam" id="PF04977">
    <property type="entry name" value="DivIC"/>
    <property type="match status" value="1"/>
</dbReference>
<dbReference type="Proteomes" id="UP000295122">
    <property type="component" value="Unassembled WGS sequence"/>
</dbReference>
<dbReference type="EMBL" id="SNZR01000011">
    <property type="protein sequence ID" value="TDR94779.1"/>
    <property type="molecule type" value="Genomic_DNA"/>
</dbReference>
<feature type="coiled-coil region" evidence="1">
    <location>
        <begin position="42"/>
        <end position="76"/>
    </location>
</feature>
<dbReference type="GO" id="GO:0051301">
    <property type="term" value="P:cell division"/>
    <property type="evidence" value="ECO:0007669"/>
    <property type="project" value="UniProtKB-KW"/>
</dbReference>
<evidence type="ECO:0000313" key="2">
    <source>
        <dbReference type="EMBL" id="TDR94779.1"/>
    </source>
</evidence>
<comment type="caution">
    <text evidence="2">The sequence shown here is derived from an EMBL/GenBank/DDBJ whole genome shotgun (WGS) entry which is preliminary data.</text>
</comment>
<keyword evidence="1" id="KW-0175">Coiled coil</keyword>
<dbReference type="OrthoDB" id="9815600at2"/>
<evidence type="ECO:0000313" key="3">
    <source>
        <dbReference type="Proteomes" id="UP000295122"/>
    </source>
</evidence>
<accession>A0A4V3DZ65</accession>
<dbReference type="InterPro" id="IPR007060">
    <property type="entry name" value="FtsL/DivIC"/>
</dbReference>
<evidence type="ECO:0000256" key="1">
    <source>
        <dbReference type="SAM" id="Coils"/>
    </source>
</evidence>